<dbReference type="AlphaFoldDB" id="A0A433QC00"/>
<accession>A0A433QC00</accession>
<evidence type="ECO:0000256" key="3">
    <source>
        <dbReference type="ARBA" id="ARBA00022723"/>
    </source>
</evidence>
<keyword evidence="5" id="KW-0464">Manganese</keyword>
<reference evidence="7 8" key="1">
    <citation type="journal article" date="2018" name="New Phytol.">
        <title>Phylogenomics of Endogonaceae and evolution of mycorrhizas within Mucoromycota.</title>
        <authorList>
            <person name="Chang Y."/>
            <person name="Desiro A."/>
            <person name="Na H."/>
            <person name="Sandor L."/>
            <person name="Lipzen A."/>
            <person name="Clum A."/>
            <person name="Barry K."/>
            <person name="Grigoriev I.V."/>
            <person name="Martin F.M."/>
            <person name="Stajich J.E."/>
            <person name="Smith M.E."/>
            <person name="Bonito G."/>
            <person name="Spatafora J.W."/>
        </authorList>
    </citation>
    <scope>NUCLEOTIDE SEQUENCE [LARGE SCALE GENOMIC DNA]</scope>
    <source>
        <strain evidence="7 8">AD002</strain>
    </source>
</reference>
<dbReference type="InterPro" id="IPR036005">
    <property type="entry name" value="Creatinase/aminopeptidase-like"/>
</dbReference>
<comment type="similarity">
    <text evidence="2">Belongs to the peptidase M24B family.</text>
</comment>
<dbReference type="SMART" id="SM01011">
    <property type="entry name" value="AMP_N"/>
    <property type="match status" value="1"/>
</dbReference>
<evidence type="ECO:0000256" key="2">
    <source>
        <dbReference type="ARBA" id="ARBA00008766"/>
    </source>
</evidence>
<organism evidence="7 8">
    <name type="scientific">Jimgerdemannia flammicorona</name>
    <dbReference type="NCBI Taxonomy" id="994334"/>
    <lineage>
        <taxon>Eukaryota</taxon>
        <taxon>Fungi</taxon>
        <taxon>Fungi incertae sedis</taxon>
        <taxon>Mucoromycota</taxon>
        <taxon>Mucoromycotina</taxon>
        <taxon>Endogonomycetes</taxon>
        <taxon>Endogonales</taxon>
        <taxon>Endogonaceae</taxon>
        <taxon>Jimgerdemannia</taxon>
    </lineage>
</organism>
<dbReference type="EMBL" id="RBNJ01008700">
    <property type="protein sequence ID" value="RUS27307.1"/>
    <property type="molecule type" value="Genomic_DNA"/>
</dbReference>
<dbReference type="Gene3D" id="3.40.350.10">
    <property type="entry name" value="Creatinase/prolidase N-terminal domain"/>
    <property type="match status" value="1"/>
</dbReference>
<dbReference type="Gene3D" id="3.90.230.10">
    <property type="entry name" value="Creatinase/methionine aminopeptidase superfamily"/>
    <property type="match status" value="2"/>
</dbReference>
<dbReference type="PANTHER" id="PTHR43226:SF4">
    <property type="entry name" value="XAA-PRO AMINOPEPTIDASE 3"/>
    <property type="match status" value="1"/>
</dbReference>
<dbReference type="Pfam" id="PF05195">
    <property type="entry name" value="AMP_N"/>
    <property type="match status" value="1"/>
</dbReference>
<dbReference type="Proteomes" id="UP000274822">
    <property type="component" value="Unassembled WGS sequence"/>
</dbReference>
<evidence type="ECO:0000256" key="4">
    <source>
        <dbReference type="ARBA" id="ARBA00022801"/>
    </source>
</evidence>
<feature type="domain" description="Aminopeptidase P N-terminal" evidence="6">
    <location>
        <begin position="72"/>
        <end position="208"/>
    </location>
</feature>
<comment type="cofactor">
    <cofactor evidence="1">
        <name>Mn(2+)</name>
        <dbReference type="ChEBI" id="CHEBI:29035"/>
    </cofactor>
</comment>
<dbReference type="GO" id="GO:0005739">
    <property type="term" value="C:mitochondrion"/>
    <property type="evidence" value="ECO:0007669"/>
    <property type="project" value="TreeGrafter"/>
</dbReference>
<dbReference type="InterPro" id="IPR000994">
    <property type="entry name" value="Pept_M24"/>
</dbReference>
<keyword evidence="3" id="KW-0479">Metal-binding</keyword>
<dbReference type="SUPFAM" id="SSF55920">
    <property type="entry name" value="Creatinase/aminopeptidase"/>
    <property type="match status" value="2"/>
</dbReference>
<dbReference type="GO" id="GO:0006508">
    <property type="term" value="P:proteolysis"/>
    <property type="evidence" value="ECO:0007669"/>
    <property type="project" value="TreeGrafter"/>
</dbReference>
<dbReference type="GO" id="GO:0030145">
    <property type="term" value="F:manganese ion binding"/>
    <property type="evidence" value="ECO:0007669"/>
    <property type="project" value="InterPro"/>
</dbReference>
<dbReference type="InterPro" id="IPR052433">
    <property type="entry name" value="X-Pro_dipept-like"/>
</dbReference>
<dbReference type="InterPro" id="IPR007865">
    <property type="entry name" value="Aminopep_P_N"/>
</dbReference>
<comment type="caution">
    <text evidence="7">The sequence shown here is derived from an EMBL/GenBank/DDBJ whole genome shotgun (WGS) entry which is preliminary data.</text>
</comment>
<gene>
    <name evidence="7" type="ORF">BC938DRAFT_483455</name>
</gene>
<evidence type="ECO:0000259" key="6">
    <source>
        <dbReference type="SMART" id="SM01011"/>
    </source>
</evidence>
<keyword evidence="8" id="KW-1185">Reference proteome</keyword>
<dbReference type="Pfam" id="PF00557">
    <property type="entry name" value="Peptidase_M24"/>
    <property type="match status" value="2"/>
</dbReference>
<evidence type="ECO:0000256" key="5">
    <source>
        <dbReference type="ARBA" id="ARBA00023211"/>
    </source>
</evidence>
<dbReference type="PANTHER" id="PTHR43226">
    <property type="entry name" value="XAA-PRO AMINOPEPTIDASE 3"/>
    <property type="match status" value="1"/>
</dbReference>
<sequence>MKTLALVAHRFPLAPAIYPNLNRATRAFPVLKRPLFQQTNPSKPIFKQEAFGQPTWKTHPNIMQKGEITPGISAMEYDLRRTKLLMSLPSDSVVVLPGYLTRYMSNRVFYPFHQHTDFFYLCGFNEPDAALVMEKTDSGKGYKMTMFVPPRNAEAEMWDGPRTGLEAAKELFGADEAYESSRFPHRLKDLVAPYKHVYVDLPPHSPSLLTPETMQKTFGTMQHHGTGRDEGIGLRRWLGWLENGENGMLYTRESRGSGGLDLGRGGRNDSFPCGMAHDYLITIHPNADIKKTTKPLSPLVQELRVVKSSAEIAQMRKAGEISAKAFIQVGSCSDLLRYRFEKFTCIVAFARSPPLLVPGLLLPRLLHQAMKYTKATPNVSEHQLYAKLDYECRVRGAQMLAYVPVVAGGSNALSMHYVRNDMILSKMGWCLVFEQEARRDGDLVLVDCGGEFNGYASDITRTWPVNGKFTEPQRELYQAVLNVQKKCIKDLDRKLYPHHVGHYLGLDVHDCHDLDRSRRLRKGMVITIEPGIYVPHDRAFPEKYRGIGIRIEDNVLVGEEDPVVLSAGTPKEVYGLFAVSEDRGMECGV</sequence>
<evidence type="ECO:0000313" key="7">
    <source>
        <dbReference type="EMBL" id="RUS27307.1"/>
    </source>
</evidence>
<dbReference type="SUPFAM" id="SSF53092">
    <property type="entry name" value="Creatinase/prolidase N-terminal domain"/>
    <property type="match status" value="1"/>
</dbReference>
<evidence type="ECO:0000256" key="1">
    <source>
        <dbReference type="ARBA" id="ARBA00001936"/>
    </source>
</evidence>
<dbReference type="GO" id="GO:0070006">
    <property type="term" value="F:metalloaminopeptidase activity"/>
    <property type="evidence" value="ECO:0007669"/>
    <property type="project" value="InterPro"/>
</dbReference>
<keyword evidence="4" id="KW-0378">Hydrolase</keyword>
<dbReference type="InterPro" id="IPR029149">
    <property type="entry name" value="Creatin/AminoP/Spt16_N"/>
</dbReference>
<protein>
    <submittedName>
        <fullName evidence="7">Peptidase M24, structural domain-containing protein</fullName>
    </submittedName>
</protein>
<evidence type="ECO:0000313" key="8">
    <source>
        <dbReference type="Proteomes" id="UP000274822"/>
    </source>
</evidence>
<name>A0A433QC00_9FUNG</name>
<proteinExistence type="inferred from homology"/>